<evidence type="ECO:0000313" key="3">
    <source>
        <dbReference type="Proteomes" id="UP001066276"/>
    </source>
</evidence>
<name>A0AAV7U006_PLEWA</name>
<proteinExistence type="predicted"/>
<evidence type="ECO:0000313" key="2">
    <source>
        <dbReference type="EMBL" id="KAJ1181800.1"/>
    </source>
</evidence>
<reference evidence="2" key="1">
    <citation type="journal article" date="2022" name="bioRxiv">
        <title>Sequencing and chromosome-scale assembly of the giantPleurodeles waltlgenome.</title>
        <authorList>
            <person name="Brown T."/>
            <person name="Elewa A."/>
            <person name="Iarovenko S."/>
            <person name="Subramanian E."/>
            <person name="Araus A.J."/>
            <person name="Petzold A."/>
            <person name="Susuki M."/>
            <person name="Suzuki K.-i.T."/>
            <person name="Hayashi T."/>
            <person name="Toyoda A."/>
            <person name="Oliveira C."/>
            <person name="Osipova E."/>
            <person name="Leigh N.D."/>
            <person name="Simon A."/>
            <person name="Yun M.H."/>
        </authorList>
    </citation>
    <scope>NUCLEOTIDE SEQUENCE</scope>
    <source>
        <strain evidence="2">20211129_DDA</strain>
        <tissue evidence="2">Liver</tissue>
    </source>
</reference>
<keyword evidence="3" id="KW-1185">Reference proteome</keyword>
<evidence type="ECO:0000256" key="1">
    <source>
        <dbReference type="SAM" id="MobiDB-lite"/>
    </source>
</evidence>
<dbReference type="Proteomes" id="UP001066276">
    <property type="component" value="Chromosome 3_2"/>
</dbReference>
<comment type="caution">
    <text evidence="2">The sequence shown here is derived from an EMBL/GenBank/DDBJ whole genome shotgun (WGS) entry which is preliminary data.</text>
</comment>
<accession>A0AAV7U006</accession>
<gene>
    <name evidence="2" type="ORF">NDU88_006999</name>
</gene>
<protein>
    <submittedName>
        <fullName evidence="2">Uncharacterized protein</fullName>
    </submittedName>
</protein>
<dbReference type="AlphaFoldDB" id="A0AAV7U006"/>
<feature type="region of interest" description="Disordered" evidence="1">
    <location>
        <begin position="128"/>
        <end position="147"/>
    </location>
</feature>
<dbReference type="EMBL" id="JANPWB010000006">
    <property type="protein sequence ID" value="KAJ1181800.1"/>
    <property type="molecule type" value="Genomic_DNA"/>
</dbReference>
<sequence length="147" mass="16209">MRQNYTHGDRRGGDAGKMKVVRRISGHTQMMRQFFSMWQGLFVEFRHAGLNLLCDAGSFDAHGQCVEILGILDKVTGAASICWDMRWSFCRTAVASSIPYAGSWAVLFRIGDASIRWAVHRSSSRNAGTESISTRSAGLHRSGVAAQ</sequence>
<organism evidence="2 3">
    <name type="scientific">Pleurodeles waltl</name>
    <name type="common">Iberian ribbed newt</name>
    <dbReference type="NCBI Taxonomy" id="8319"/>
    <lineage>
        <taxon>Eukaryota</taxon>
        <taxon>Metazoa</taxon>
        <taxon>Chordata</taxon>
        <taxon>Craniata</taxon>
        <taxon>Vertebrata</taxon>
        <taxon>Euteleostomi</taxon>
        <taxon>Amphibia</taxon>
        <taxon>Batrachia</taxon>
        <taxon>Caudata</taxon>
        <taxon>Salamandroidea</taxon>
        <taxon>Salamandridae</taxon>
        <taxon>Pleurodelinae</taxon>
        <taxon>Pleurodeles</taxon>
    </lineage>
</organism>